<feature type="binding site" evidence="4">
    <location>
        <position position="191"/>
    </location>
    <ligand>
        <name>NADP(+)</name>
        <dbReference type="ChEBI" id="CHEBI:58349"/>
    </ligand>
</feature>
<organism evidence="6 7">
    <name type="scientific">Nitrospirillum amazonense</name>
    <dbReference type="NCBI Taxonomy" id="28077"/>
    <lineage>
        <taxon>Bacteria</taxon>
        <taxon>Pseudomonadati</taxon>
        <taxon>Pseudomonadota</taxon>
        <taxon>Alphaproteobacteria</taxon>
        <taxon>Rhodospirillales</taxon>
        <taxon>Azospirillaceae</taxon>
        <taxon>Nitrospirillum</taxon>
    </lineage>
</organism>
<evidence type="ECO:0000256" key="4">
    <source>
        <dbReference type="HAMAP-Rule" id="MF_01601"/>
    </source>
</evidence>
<dbReference type="NCBIfam" id="TIGR02197">
    <property type="entry name" value="heptose_epim"/>
    <property type="match status" value="1"/>
</dbReference>
<dbReference type="PANTHER" id="PTHR43103:SF3">
    <property type="entry name" value="ADP-L-GLYCERO-D-MANNO-HEPTOSE-6-EPIMERASE"/>
    <property type="match status" value="1"/>
</dbReference>
<comment type="subunit">
    <text evidence="4">Homopentamer.</text>
</comment>
<feature type="binding site" evidence="4">
    <location>
        <begin position="46"/>
        <end position="47"/>
    </location>
    <ligand>
        <name>NADP(+)</name>
        <dbReference type="ChEBI" id="CHEBI:58349"/>
    </ligand>
</feature>
<dbReference type="Pfam" id="PF01370">
    <property type="entry name" value="Epimerase"/>
    <property type="match status" value="1"/>
</dbReference>
<dbReference type="EMBL" id="VITO01000017">
    <property type="protein sequence ID" value="TWB21655.1"/>
    <property type="molecule type" value="Genomic_DNA"/>
</dbReference>
<protein>
    <recommendedName>
        <fullName evidence="4">ADP-L-glycero-D-manno-heptose-6-epimerase</fullName>
        <ecNumber evidence="4">5.1.3.20</ecNumber>
    </recommendedName>
    <alternativeName>
        <fullName evidence="4">ADP-L-glycero-beta-D-manno-heptose-6-epimerase</fullName>
        <shortName evidence="4">ADP-glyceromanno-heptose 6-epimerase</shortName>
        <shortName evidence="4">ADP-hep 6-epimerase</shortName>
        <shortName evidence="4">AGME</shortName>
    </alternativeName>
</protein>
<dbReference type="PANTHER" id="PTHR43103">
    <property type="entry name" value="NUCLEOSIDE-DIPHOSPHATE-SUGAR EPIMERASE"/>
    <property type="match status" value="1"/>
</dbReference>
<dbReference type="Gene3D" id="3.40.50.720">
    <property type="entry name" value="NAD(P)-binding Rossmann-like Domain"/>
    <property type="match status" value="1"/>
</dbReference>
<feature type="binding site" evidence="4">
    <location>
        <position position="236"/>
    </location>
    <ligand>
        <name>substrate</name>
    </ligand>
</feature>
<evidence type="ECO:0000256" key="1">
    <source>
        <dbReference type="ARBA" id="ARBA00022857"/>
    </source>
</evidence>
<feature type="active site" description="Proton acceptor" evidence="4">
    <location>
        <position position="199"/>
    </location>
</feature>
<keyword evidence="2 4" id="KW-0413">Isomerase</keyword>
<dbReference type="Gene3D" id="3.90.25.10">
    <property type="entry name" value="UDP-galactose 4-epimerase, domain 1"/>
    <property type="match status" value="1"/>
</dbReference>
<feature type="binding site" evidence="4">
    <location>
        <position position="53"/>
    </location>
    <ligand>
        <name>NADP(+)</name>
        <dbReference type="ChEBI" id="CHEBI:58349"/>
    </ligand>
</feature>
<feature type="binding site" evidence="4">
    <location>
        <position position="301"/>
    </location>
    <ligand>
        <name>substrate</name>
    </ligand>
</feature>
<comment type="caution">
    <text evidence="6">The sequence shown here is derived from an EMBL/GenBank/DDBJ whole genome shotgun (WGS) entry which is preliminary data.</text>
</comment>
<evidence type="ECO:0000313" key="6">
    <source>
        <dbReference type="EMBL" id="TWB21655.1"/>
    </source>
</evidence>
<comment type="similarity">
    <text evidence="4">Belongs to the NAD(P)-dependent epimerase/dehydratase family. HldD subfamily.</text>
</comment>
<evidence type="ECO:0000313" key="7">
    <source>
        <dbReference type="Proteomes" id="UP000316545"/>
    </source>
</evidence>
<proteinExistence type="inferred from homology"/>
<dbReference type="GO" id="GO:0005975">
    <property type="term" value="P:carbohydrate metabolic process"/>
    <property type="evidence" value="ECO:0007669"/>
    <property type="project" value="UniProtKB-UniRule"/>
</dbReference>
<comment type="domain">
    <text evidence="4">Contains a large N-terminal NADP-binding domain, and a smaller C-terminal substrate-binding domain.</text>
</comment>
<feature type="binding site" evidence="4">
    <location>
        <begin position="88"/>
        <end position="92"/>
    </location>
    <ligand>
        <name>NADP(+)</name>
        <dbReference type="ChEBI" id="CHEBI:58349"/>
    </ligand>
</feature>
<keyword evidence="7" id="KW-1185">Reference proteome</keyword>
<feature type="binding site" evidence="4">
    <location>
        <position position="199"/>
    </location>
    <ligand>
        <name>NADP(+)</name>
        <dbReference type="ChEBI" id="CHEBI:58349"/>
    </ligand>
</feature>
<dbReference type="GO" id="GO:0008712">
    <property type="term" value="F:ADP-glyceromanno-heptose 6-epimerase activity"/>
    <property type="evidence" value="ECO:0007669"/>
    <property type="project" value="UniProtKB-UniRule"/>
</dbReference>
<keyword evidence="3 4" id="KW-0119">Carbohydrate metabolism</keyword>
<dbReference type="GO" id="GO:0050661">
    <property type="term" value="F:NADP binding"/>
    <property type="evidence" value="ECO:0007669"/>
    <property type="project" value="InterPro"/>
</dbReference>
<dbReference type="CDD" id="cd05248">
    <property type="entry name" value="ADP_GME_SDR_e"/>
    <property type="match status" value="1"/>
</dbReference>
<dbReference type="EC" id="5.1.3.20" evidence="4"/>
<keyword evidence="1 4" id="KW-0521">NADP</keyword>
<feature type="domain" description="NAD-dependent epimerase/dehydratase" evidence="5">
    <location>
        <begin position="17"/>
        <end position="264"/>
    </location>
</feature>
<dbReference type="AlphaFoldDB" id="A0A560FJ75"/>
<feature type="binding site" evidence="4">
    <location>
        <position position="208"/>
    </location>
    <ligand>
        <name>substrate</name>
    </ligand>
</feature>
<comment type="catalytic activity">
    <reaction evidence="4">
        <text>ADP-D-glycero-beta-D-manno-heptose = ADP-L-glycero-beta-D-manno-heptose</text>
        <dbReference type="Rhea" id="RHEA:17577"/>
        <dbReference type="ChEBI" id="CHEBI:59967"/>
        <dbReference type="ChEBI" id="CHEBI:61506"/>
        <dbReference type="EC" id="5.1.3.20"/>
    </reaction>
</comment>
<comment type="function">
    <text evidence="4">Catalyzes the interconversion between ADP-D-glycero-beta-D-manno-heptose and ADP-L-glycero-beta-D-manno-heptose via an epimerization at carbon 6 of the heptose.</text>
</comment>
<dbReference type="InterPro" id="IPR001509">
    <property type="entry name" value="Epimerase_deHydtase"/>
</dbReference>
<dbReference type="InterPro" id="IPR036291">
    <property type="entry name" value="NAD(P)-bd_dom_sf"/>
</dbReference>
<accession>A0A560FJ75</accession>
<dbReference type="UniPathway" id="UPA00356">
    <property type="reaction ID" value="UER00440"/>
</dbReference>
<feature type="binding site" evidence="4">
    <location>
        <begin position="25"/>
        <end position="26"/>
    </location>
    <ligand>
        <name>NADP(+)</name>
        <dbReference type="ChEBI" id="CHEBI:58349"/>
    </ligand>
</feature>
<dbReference type="HAMAP" id="MF_01601">
    <property type="entry name" value="Heptose_epimerase"/>
    <property type="match status" value="1"/>
</dbReference>
<dbReference type="Proteomes" id="UP000316545">
    <property type="component" value="Unassembled WGS sequence"/>
</dbReference>
<comment type="cofactor">
    <cofactor evidence="4">
        <name>NADP(+)</name>
        <dbReference type="ChEBI" id="CHEBI:58349"/>
    </cofactor>
    <text evidence="4">Binds 1 NADP(+) per subunit.</text>
</comment>
<feature type="binding site" evidence="4">
    <location>
        <position position="105"/>
    </location>
    <ligand>
        <name>NADP(+)</name>
        <dbReference type="ChEBI" id="CHEBI:58349"/>
    </ligand>
</feature>
<gene>
    <name evidence="4" type="primary">hldD</name>
    <name evidence="6" type="ORF">FBZ88_1179</name>
</gene>
<evidence type="ECO:0000256" key="3">
    <source>
        <dbReference type="ARBA" id="ARBA00023277"/>
    </source>
</evidence>
<comment type="caution">
    <text evidence="4">Lacks conserved residue(s) required for the propagation of feature annotation.</text>
</comment>
<feature type="binding site" evidence="4">
    <location>
        <position position="190"/>
    </location>
    <ligand>
        <name>substrate</name>
    </ligand>
</feature>
<name>A0A560FJ75_9PROT</name>
<dbReference type="InterPro" id="IPR011912">
    <property type="entry name" value="Heptose_epim"/>
</dbReference>
<sequence length="343" mass="38079">MAVTVHSLIREKLKAMIVVTGGAGFIGSNLVAGLEARCIGPIVVVDRLRQGGKWLNLAKRGLHDMITPEQLPEFLERHEDDISAIFHMGAISATTETDADRIFENNFRLTLDLWSWCASRGVRLIYASSAATYGDGTQGFEDDFTAKGLAALRPLNPYGWSKHLFDRRARAALDRGEVTPPQFAGLKFFNVYGPNEYHKGDMRSVPAKLYPQIMAGEAARLFASDRPDYPDGGQVRDFIWVGDVVNVMLWLYDTPSVSGVFNLGTGRARSWNDLVTSLFTAAGLPPRIDYIPMPAHLKGKYQYYTQASMGRLRAAGYSAPFTELEDGIRRYVQAYLATPTPYV</sequence>
<feature type="binding site" evidence="4">
    <location>
        <position position="162"/>
    </location>
    <ligand>
        <name>NADP(+)</name>
        <dbReference type="ChEBI" id="CHEBI:58349"/>
    </ligand>
</feature>
<feature type="active site" description="Proton acceptor" evidence="4">
    <location>
        <position position="158"/>
    </location>
</feature>
<feature type="binding site" evidence="4">
    <location>
        <begin position="222"/>
        <end position="225"/>
    </location>
    <ligand>
        <name>substrate</name>
    </ligand>
</feature>
<evidence type="ECO:0000256" key="2">
    <source>
        <dbReference type="ARBA" id="ARBA00023235"/>
    </source>
</evidence>
<comment type="pathway">
    <text evidence="4">Nucleotide-sugar biosynthesis; ADP-L-glycero-beta-D-manno-heptose biosynthesis; ADP-L-glycero-beta-D-manno-heptose from D-glycero-beta-D-manno-heptose 7-phosphate: step 4/4.</text>
</comment>
<dbReference type="SUPFAM" id="SSF51735">
    <property type="entry name" value="NAD(P)-binding Rossmann-fold domains"/>
    <property type="match status" value="1"/>
</dbReference>
<evidence type="ECO:0000259" key="5">
    <source>
        <dbReference type="Pfam" id="PF01370"/>
    </source>
</evidence>
<dbReference type="GO" id="GO:0097171">
    <property type="term" value="P:ADP-L-glycero-beta-D-manno-heptose biosynthetic process"/>
    <property type="evidence" value="ECO:0007669"/>
    <property type="project" value="UniProtKB-UniPathway"/>
</dbReference>
<reference evidence="6 7" key="1">
    <citation type="submission" date="2019-06" db="EMBL/GenBank/DDBJ databases">
        <title>Genomic Encyclopedia of Type Strains, Phase IV (KMG-V): Genome sequencing to study the core and pangenomes of soil and plant-associated prokaryotes.</title>
        <authorList>
            <person name="Whitman W."/>
        </authorList>
    </citation>
    <scope>NUCLEOTIDE SEQUENCE [LARGE SCALE GENOMIC DNA]</scope>
    <source>
        <strain evidence="6 7">BR 11865</strain>
    </source>
</reference>
<feature type="binding site" evidence="4">
    <location>
        <position position="201"/>
    </location>
    <ligand>
        <name>substrate</name>
    </ligand>
</feature>